<dbReference type="InterPro" id="IPR038461">
    <property type="entry name" value="Schlafen_AlbA_2_dom_sf"/>
</dbReference>
<reference evidence="2 3" key="1">
    <citation type="submission" date="2016-10" db="EMBL/GenBank/DDBJ databases">
        <authorList>
            <person name="de Groot N.N."/>
        </authorList>
    </citation>
    <scope>NUCLEOTIDE SEQUENCE [LARGE SCALE GENOMIC DNA]</scope>
    <source>
        <strain evidence="2 3">Z108</strain>
    </source>
</reference>
<feature type="domain" description="Schlafen AlbA-2" evidence="1">
    <location>
        <begin position="20"/>
        <end position="141"/>
    </location>
</feature>
<dbReference type="SUPFAM" id="SSF46785">
    <property type="entry name" value="Winged helix' DNA-binding domain"/>
    <property type="match status" value="1"/>
</dbReference>
<dbReference type="InterPro" id="IPR007421">
    <property type="entry name" value="Schlafen_AlbA_2_dom"/>
</dbReference>
<organism evidence="2 3">
    <name type="scientific">Selenomonas ruminantium</name>
    <dbReference type="NCBI Taxonomy" id="971"/>
    <lineage>
        <taxon>Bacteria</taxon>
        <taxon>Bacillati</taxon>
        <taxon>Bacillota</taxon>
        <taxon>Negativicutes</taxon>
        <taxon>Selenomonadales</taxon>
        <taxon>Selenomonadaceae</taxon>
        <taxon>Selenomonas</taxon>
    </lineage>
</organism>
<sequence length="503" mass="58227">MSSIKIQLQQIVDNLCKQHESYDLEFKEAQTSLPDSFWETYSSFANTAGGYILLGIRENPWGISGVKNPDKILKDLCNSANNKSVVNHNLLENQNLQVHTVGDKKIISVYIPELAEEKKPLYLKGNPLRAYIRIHEGDYKITESDLKRFSRNSQPALDSELLDEYILEDLDMDSVLSFKNLLHVRYPSRNYLAMDNLDFLQTIGAYQIDRKDGRRVKMTVACLLFFGKYNAIRQKFPYFHLEYLNHRNCQGKERWSDRVCTGDLEYPELNVFSFFQLLREKLRATINDKFELDQNSERKSSAELQDALREALANMLIHADYFDGETDIKVTVEDLYYTFMNPGKMLVSESQFFLGGRTNPRNTTLITFFRYMGVSERAGTGGTTLLNFAKINKFRAPEIETTLAYTGLKLWIAAPLDSHPEFDAKEQLVYEFLQKHRQGVAVSDLETATELTKYQIRKILNKFIEQEWVTKTGRAKATRYYCTPSIIERADIADKVRLSLMRQ</sequence>
<proteinExistence type="predicted"/>
<dbReference type="EMBL" id="FOQK01000012">
    <property type="protein sequence ID" value="SFI04915.1"/>
    <property type="molecule type" value="Genomic_DNA"/>
</dbReference>
<accession>A0A1I3F0W8</accession>
<dbReference type="Gene3D" id="3.30.950.30">
    <property type="entry name" value="Schlafen, AAA domain"/>
    <property type="match status" value="1"/>
</dbReference>
<dbReference type="InterPro" id="IPR036390">
    <property type="entry name" value="WH_DNA-bd_sf"/>
</dbReference>
<dbReference type="InterPro" id="IPR038475">
    <property type="entry name" value="RecG_C_sf"/>
</dbReference>
<dbReference type="RefSeq" id="WP_075443684.1">
    <property type="nucleotide sequence ID" value="NZ_FOQK01000012.1"/>
</dbReference>
<dbReference type="Pfam" id="PF04326">
    <property type="entry name" value="SLFN_AlbA_2"/>
    <property type="match status" value="1"/>
</dbReference>
<protein>
    <submittedName>
        <fullName evidence="2">Predicted transcriptional regulator, contains HTH domain</fullName>
    </submittedName>
</protein>
<dbReference type="PANTHER" id="PTHR30595">
    <property type="entry name" value="GLPR-RELATED TRANSCRIPTIONAL REPRESSOR"/>
    <property type="match status" value="1"/>
</dbReference>
<evidence type="ECO:0000313" key="3">
    <source>
        <dbReference type="Proteomes" id="UP000183639"/>
    </source>
</evidence>
<gene>
    <name evidence="2" type="ORF">SAMN04487861_11281</name>
</gene>
<dbReference type="OrthoDB" id="9768354at2"/>
<evidence type="ECO:0000313" key="2">
    <source>
        <dbReference type="EMBL" id="SFI04915.1"/>
    </source>
</evidence>
<dbReference type="AlphaFoldDB" id="A0A1I3F0W8"/>
<evidence type="ECO:0000259" key="1">
    <source>
        <dbReference type="Pfam" id="PF04326"/>
    </source>
</evidence>
<dbReference type="PANTHER" id="PTHR30595:SF6">
    <property type="entry name" value="SCHLAFEN ALBA-2 DOMAIN-CONTAINING PROTEIN"/>
    <property type="match status" value="1"/>
</dbReference>
<dbReference type="Proteomes" id="UP000183639">
    <property type="component" value="Unassembled WGS sequence"/>
</dbReference>
<dbReference type="Gene3D" id="3.30.565.60">
    <property type="match status" value="1"/>
</dbReference>
<name>A0A1I3F0W8_SELRU</name>